<comment type="caution">
    <text evidence="3">The sequence shown here is derived from an EMBL/GenBank/DDBJ whole genome shotgun (WGS) entry which is preliminary data.</text>
</comment>
<dbReference type="EMBL" id="BLXT01005385">
    <property type="protein sequence ID" value="GFO22425.1"/>
    <property type="molecule type" value="Genomic_DNA"/>
</dbReference>
<evidence type="ECO:0000259" key="2">
    <source>
        <dbReference type="Pfam" id="PF05649"/>
    </source>
</evidence>
<evidence type="ECO:0000313" key="3">
    <source>
        <dbReference type="EMBL" id="GFO22425.1"/>
    </source>
</evidence>
<dbReference type="InterPro" id="IPR008753">
    <property type="entry name" value="Peptidase_M13_N"/>
</dbReference>
<dbReference type="SUPFAM" id="SSF55486">
    <property type="entry name" value="Metalloproteases ('zincins'), catalytic domain"/>
    <property type="match status" value="1"/>
</dbReference>
<feature type="signal peptide" evidence="1">
    <location>
        <begin position="1"/>
        <end position="18"/>
    </location>
</feature>
<dbReference type="PANTHER" id="PTHR11733">
    <property type="entry name" value="ZINC METALLOPROTEASE FAMILY M13 NEPRILYSIN-RELATED"/>
    <property type="match status" value="1"/>
</dbReference>
<gene>
    <name evidence="3" type="ORF">PoB_004893000</name>
</gene>
<dbReference type="Pfam" id="PF05649">
    <property type="entry name" value="Peptidase_M13_N"/>
    <property type="match status" value="1"/>
</dbReference>
<dbReference type="Gene3D" id="1.10.1380.10">
    <property type="entry name" value="Neutral endopeptidase , domain2"/>
    <property type="match status" value="1"/>
</dbReference>
<proteinExistence type="predicted"/>
<evidence type="ECO:0000256" key="1">
    <source>
        <dbReference type="SAM" id="SignalP"/>
    </source>
</evidence>
<dbReference type="PANTHER" id="PTHR11733:SF167">
    <property type="entry name" value="FI17812P1-RELATED"/>
    <property type="match status" value="1"/>
</dbReference>
<dbReference type="InterPro" id="IPR042089">
    <property type="entry name" value="Peptidase_M13_dom_2"/>
</dbReference>
<dbReference type="Proteomes" id="UP000735302">
    <property type="component" value="Unassembled WGS sequence"/>
</dbReference>
<keyword evidence="1" id="KW-0732">Signal</keyword>
<protein>
    <submittedName>
        <fullName evidence="3">Endothelin-converting enzyme 2 protein</fullName>
    </submittedName>
</protein>
<feature type="domain" description="Peptidase M13 N-terminal" evidence="2">
    <location>
        <begin position="59"/>
        <end position="453"/>
    </location>
</feature>
<keyword evidence="4" id="KW-1185">Reference proteome</keyword>
<reference evidence="3 4" key="1">
    <citation type="journal article" date="2021" name="Elife">
        <title>Chloroplast acquisition without the gene transfer in kleptoplastic sea slugs, Plakobranchus ocellatus.</title>
        <authorList>
            <person name="Maeda T."/>
            <person name="Takahashi S."/>
            <person name="Yoshida T."/>
            <person name="Shimamura S."/>
            <person name="Takaki Y."/>
            <person name="Nagai Y."/>
            <person name="Toyoda A."/>
            <person name="Suzuki Y."/>
            <person name="Arimoto A."/>
            <person name="Ishii H."/>
            <person name="Satoh N."/>
            <person name="Nishiyama T."/>
            <person name="Hasebe M."/>
            <person name="Maruyama T."/>
            <person name="Minagawa J."/>
            <person name="Obokata J."/>
            <person name="Shigenobu S."/>
        </authorList>
    </citation>
    <scope>NUCLEOTIDE SEQUENCE [LARGE SCALE GENOMIC DNA]</scope>
</reference>
<dbReference type="AlphaFoldDB" id="A0AAV4BTG1"/>
<evidence type="ECO:0000313" key="4">
    <source>
        <dbReference type="Proteomes" id="UP000735302"/>
    </source>
</evidence>
<dbReference type="GO" id="GO:0004222">
    <property type="term" value="F:metalloendopeptidase activity"/>
    <property type="evidence" value="ECO:0007669"/>
    <property type="project" value="InterPro"/>
</dbReference>
<dbReference type="GO" id="GO:0005886">
    <property type="term" value="C:plasma membrane"/>
    <property type="evidence" value="ECO:0007669"/>
    <property type="project" value="TreeGrafter"/>
</dbReference>
<sequence length="488" mass="55807">MAFSACIVVLTFIGAASMNHGDMGRGDKKLDAAHGVCFTPDCLHEEIEREHGTLGGLNPCRDFAHYACGQFFERHPPSVYLEWQAIDAVKAVITAPKQKYEKKAKLYFDSCMKTDKADTADLKKFLESTIAKEWPTINKKMPKDSEVKKLIEKHAGSFNLPLFPIAVNPDLMNNTKYRIHIQPHIDMMTHNFYLGNRRGPKLRTYQTNMRDFFTELGAEHSTAARDAEELLDFEIALVELKTNAKLHTESMQAHLSWLGDMPEHFFYPKFNSSDPMKSMTSINHEVSIKDLYTNFSEIGLPQAIKVAFAAAGVTLNENEIVVLNDPHMVYFTQLKQFLMTTPQRVLANYFAFQFARQRIAFTKNRILKTPISKHNNNREEACMYQTLMDFNDVVSKKYVEMFLTDHVVAHLRNMTEKIRENVAALVPSQKMPNESVSIAFKKLRGVVVEIGYPEEGYDDSALNKKVFFQVIEMTVEDAFQDMRALNLE</sequence>
<dbReference type="GO" id="GO:0016485">
    <property type="term" value="P:protein processing"/>
    <property type="evidence" value="ECO:0007669"/>
    <property type="project" value="TreeGrafter"/>
</dbReference>
<name>A0AAV4BTG1_9GAST</name>
<accession>A0AAV4BTG1</accession>
<feature type="chain" id="PRO_5043786150" evidence="1">
    <location>
        <begin position="19"/>
        <end position="488"/>
    </location>
</feature>
<dbReference type="InterPro" id="IPR000718">
    <property type="entry name" value="Peptidase_M13"/>
</dbReference>
<dbReference type="PROSITE" id="PS51885">
    <property type="entry name" value="NEPRILYSIN"/>
    <property type="match status" value="1"/>
</dbReference>
<organism evidence="3 4">
    <name type="scientific">Plakobranchus ocellatus</name>
    <dbReference type="NCBI Taxonomy" id="259542"/>
    <lineage>
        <taxon>Eukaryota</taxon>
        <taxon>Metazoa</taxon>
        <taxon>Spiralia</taxon>
        <taxon>Lophotrochozoa</taxon>
        <taxon>Mollusca</taxon>
        <taxon>Gastropoda</taxon>
        <taxon>Heterobranchia</taxon>
        <taxon>Euthyneura</taxon>
        <taxon>Panpulmonata</taxon>
        <taxon>Sacoglossa</taxon>
        <taxon>Placobranchoidea</taxon>
        <taxon>Plakobranchidae</taxon>
        <taxon>Plakobranchus</taxon>
    </lineage>
</organism>